<name>A0A167VE32_9EURO</name>
<dbReference type="EMBL" id="AZGZ01000034">
    <property type="protein sequence ID" value="KZZ87397.1"/>
    <property type="molecule type" value="Genomic_DNA"/>
</dbReference>
<dbReference type="Gene3D" id="2.30.110.10">
    <property type="entry name" value="Electron Transport, Fmn-binding Protein, Chain A"/>
    <property type="match status" value="1"/>
</dbReference>
<dbReference type="PANTHER" id="PTHR34071">
    <property type="entry name" value="5-NITROIMIDAZOLE ANTIBIOTICS RESISTANCE PROTEIN, NIMA-FAMILY-RELATED PROTEIN-RELATED"/>
    <property type="match status" value="1"/>
</dbReference>
<reference evidence="1 2" key="1">
    <citation type="journal article" date="2016" name="Genome Biol. Evol.">
        <title>Divergent and convergent evolution of fungal pathogenicity.</title>
        <authorList>
            <person name="Shang Y."/>
            <person name="Xiao G."/>
            <person name="Zheng P."/>
            <person name="Cen K."/>
            <person name="Zhan S."/>
            <person name="Wang C."/>
        </authorList>
    </citation>
    <scope>NUCLEOTIDE SEQUENCE [LARGE SCALE GENOMIC DNA]</scope>
    <source>
        <strain evidence="1 2">ARSEF 7405</strain>
    </source>
</reference>
<proteinExistence type="predicted"/>
<dbReference type="InterPro" id="IPR024747">
    <property type="entry name" value="Pyridox_Oxase-rel"/>
</dbReference>
<dbReference type="Pfam" id="PF12900">
    <property type="entry name" value="Pyridox_ox_2"/>
    <property type="match status" value="1"/>
</dbReference>
<dbReference type="Proteomes" id="UP000242877">
    <property type="component" value="Unassembled WGS sequence"/>
</dbReference>
<dbReference type="InterPro" id="IPR012349">
    <property type="entry name" value="Split_barrel_FMN-bd"/>
</dbReference>
<accession>A0A167VE32</accession>
<organism evidence="1 2">
    <name type="scientific">Ascosphaera apis ARSEF 7405</name>
    <dbReference type="NCBI Taxonomy" id="392613"/>
    <lineage>
        <taxon>Eukaryota</taxon>
        <taxon>Fungi</taxon>
        <taxon>Dikarya</taxon>
        <taxon>Ascomycota</taxon>
        <taxon>Pezizomycotina</taxon>
        <taxon>Eurotiomycetes</taxon>
        <taxon>Eurotiomycetidae</taxon>
        <taxon>Onygenales</taxon>
        <taxon>Ascosphaeraceae</taxon>
        <taxon>Ascosphaera</taxon>
    </lineage>
</organism>
<dbReference type="AlphaFoldDB" id="A0A167VE32"/>
<sequence>MAPTLSYPKTSDNTVKRYRDRARYELEPIHKLINSSPVVHVSFNVPGSDFPAILPMIAQMGSFEDPSADLDEPMDCYLHGYVSSRMMNLARDDPGDKGMPVCISTAKVDGLLLNLGHSNHSYNFRSVILHGYAKVVTDIEEKKFASTITTNSLIPDRAEYSRPPNKLELTSVQFLRVKIVDASAKLRAGAGDDVRAEKDNPDATKNVWTGVIPMWEHFGVPVPSRINEVESIPEHVTSYIERTNKENESYARGAVFAFSTLQPEETP</sequence>
<comment type="caution">
    <text evidence="1">The sequence shown here is derived from an EMBL/GenBank/DDBJ whole genome shotgun (WGS) entry which is preliminary data.</text>
</comment>
<evidence type="ECO:0000313" key="2">
    <source>
        <dbReference type="Proteomes" id="UP000242877"/>
    </source>
</evidence>
<gene>
    <name evidence="1" type="ORF">AAP_05630</name>
</gene>
<dbReference type="VEuPathDB" id="FungiDB:AAP_05630"/>
<dbReference type="SUPFAM" id="SSF50475">
    <property type="entry name" value="FMN-binding split barrel"/>
    <property type="match status" value="1"/>
</dbReference>
<dbReference type="OrthoDB" id="444432at2759"/>
<dbReference type="PANTHER" id="PTHR34071:SF2">
    <property type="entry name" value="FLAVIN-NUCLEOTIDE-BINDING PROTEIN"/>
    <property type="match status" value="1"/>
</dbReference>
<keyword evidence="2" id="KW-1185">Reference proteome</keyword>
<protein>
    <submittedName>
        <fullName evidence="1">FMN-binding split barrel</fullName>
    </submittedName>
</protein>
<evidence type="ECO:0000313" key="1">
    <source>
        <dbReference type="EMBL" id="KZZ87397.1"/>
    </source>
</evidence>